<name>A0A2K8KMA0_9GAMM</name>
<dbReference type="PANTHER" id="PTHR21089">
    <property type="entry name" value="SHIKIMATE DEHYDROGENASE"/>
    <property type="match status" value="1"/>
</dbReference>
<feature type="binding site" evidence="8">
    <location>
        <begin position="127"/>
        <end position="131"/>
    </location>
    <ligand>
        <name>NADP(+)</name>
        <dbReference type="ChEBI" id="CHEBI:58349"/>
    </ligand>
</feature>
<dbReference type="NCBIfam" id="NF001310">
    <property type="entry name" value="PRK00258.1-2"/>
    <property type="match status" value="1"/>
</dbReference>
<dbReference type="Gene3D" id="3.40.50.720">
    <property type="entry name" value="NAD(P)-binding Rossmann-like Domain"/>
    <property type="match status" value="1"/>
</dbReference>
<dbReference type="HAMAP" id="MF_00222">
    <property type="entry name" value="Shikimate_DH_AroE"/>
    <property type="match status" value="1"/>
</dbReference>
<feature type="active site" description="Proton acceptor" evidence="8">
    <location>
        <position position="65"/>
    </location>
</feature>
<dbReference type="NCBIfam" id="TIGR00507">
    <property type="entry name" value="aroE"/>
    <property type="match status" value="1"/>
</dbReference>
<evidence type="ECO:0000256" key="4">
    <source>
        <dbReference type="ARBA" id="ARBA00022857"/>
    </source>
</evidence>
<dbReference type="GO" id="GO:0009423">
    <property type="term" value="P:chorismate biosynthetic process"/>
    <property type="evidence" value="ECO:0007669"/>
    <property type="project" value="UniProtKB-UniRule"/>
</dbReference>
<evidence type="ECO:0000259" key="10">
    <source>
        <dbReference type="Pfam" id="PF08501"/>
    </source>
</evidence>
<evidence type="ECO:0000313" key="13">
    <source>
        <dbReference type="Proteomes" id="UP000229757"/>
    </source>
</evidence>
<evidence type="ECO:0000256" key="8">
    <source>
        <dbReference type="HAMAP-Rule" id="MF_00222"/>
    </source>
</evidence>
<proteinExistence type="inferred from homology"/>
<feature type="binding site" evidence="8">
    <location>
        <position position="102"/>
    </location>
    <ligand>
        <name>shikimate</name>
        <dbReference type="ChEBI" id="CHEBI:36208"/>
    </ligand>
</feature>
<dbReference type="GO" id="GO:0009073">
    <property type="term" value="P:aromatic amino acid family biosynthetic process"/>
    <property type="evidence" value="ECO:0007669"/>
    <property type="project" value="UniProtKB-KW"/>
</dbReference>
<keyword evidence="13" id="KW-1185">Reference proteome</keyword>
<dbReference type="KEGG" id="rfo:REIFOR_00091"/>
<keyword evidence="3 8" id="KW-0028">Amino-acid biosynthesis</keyword>
<feature type="domain" description="SDH C-terminal" evidence="11">
    <location>
        <begin position="235"/>
        <end position="265"/>
    </location>
</feature>
<dbReference type="Pfam" id="PF08501">
    <property type="entry name" value="Shikimate_dh_N"/>
    <property type="match status" value="1"/>
</dbReference>
<feature type="binding site" evidence="8">
    <location>
        <position position="61"/>
    </location>
    <ligand>
        <name>shikimate</name>
        <dbReference type="ChEBI" id="CHEBI:36208"/>
    </ligand>
</feature>
<keyword evidence="4 8" id="KW-0521">NADP</keyword>
<feature type="binding site" evidence="8">
    <location>
        <position position="242"/>
    </location>
    <ligand>
        <name>shikimate</name>
        <dbReference type="ChEBI" id="CHEBI:36208"/>
    </ligand>
</feature>
<evidence type="ECO:0000256" key="7">
    <source>
        <dbReference type="ARBA" id="ARBA00049442"/>
    </source>
</evidence>
<keyword evidence="6 8" id="KW-0057">Aromatic amino acid biosynthesis</keyword>
<feature type="binding site" evidence="8">
    <location>
        <position position="86"/>
    </location>
    <ligand>
        <name>shikimate</name>
        <dbReference type="ChEBI" id="CHEBI:36208"/>
    </ligand>
</feature>
<dbReference type="CDD" id="cd01065">
    <property type="entry name" value="NAD_bind_Shikimate_DH"/>
    <property type="match status" value="1"/>
</dbReference>
<dbReference type="Proteomes" id="UP000229757">
    <property type="component" value="Chromosome"/>
</dbReference>
<dbReference type="GO" id="GO:0050661">
    <property type="term" value="F:NADP binding"/>
    <property type="evidence" value="ECO:0007669"/>
    <property type="project" value="InterPro"/>
</dbReference>
<dbReference type="InterPro" id="IPR041121">
    <property type="entry name" value="SDH_C"/>
</dbReference>
<protein>
    <recommendedName>
        <fullName evidence="2 8">Shikimate dehydrogenase (NADP(+))</fullName>
        <shortName evidence="8">SDH</shortName>
        <ecNumber evidence="2 8">1.1.1.25</ecNumber>
    </recommendedName>
</protein>
<dbReference type="InterPro" id="IPR022893">
    <property type="entry name" value="Shikimate_DH_fam"/>
</dbReference>
<feature type="domain" description="Shikimate dehydrogenase substrate binding N-terminal" evidence="10">
    <location>
        <begin position="6"/>
        <end position="88"/>
    </location>
</feature>
<dbReference type="Gene3D" id="3.40.50.10860">
    <property type="entry name" value="Leucine Dehydrogenase, chain A, domain 1"/>
    <property type="match status" value="1"/>
</dbReference>
<dbReference type="GO" id="GO:0008652">
    <property type="term" value="P:amino acid biosynthetic process"/>
    <property type="evidence" value="ECO:0007669"/>
    <property type="project" value="UniProtKB-KW"/>
</dbReference>
<feature type="binding site" evidence="8">
    <location>
        <position position="235"/>
    </location>
    <ligand>
        <name>NADP(+)</name>
        <dbReference type="ChEBI" id="CHEBI:58349"/>
    </ligand>
</feature>
<dbReference type="InterPro" id="IPR013708">
    <property type="entry name" value="Shikimate_DH-bd_N"/>
</dbReference>
<evidence type="ECO:0000256" key="5">
    <source>
        <dbReference type="ARBA" id="ARBA00023002"/>
    </source>
</evidence>
<comment type="subunit">
    <text evidence="8">Homodimer.</text>
</comment>
<dbReference type="FunFam" id="3.40.50.10860:FF:000006">
    <property type="entry name" value="Shikimate dehydrogenase (NADP(+))"/>
    <property type="match status" value="1"/>
</dbReference>
<dbReference type="InterPro" id="IPR011342">
    <property type="entry name" value="Shikimate_DH"/>
</dbReference>
<comment type="catalytic activity">
    <reaction evidence="7 8">
        <text>shikimate + NADP(+) = 3-dehydroshikimate + NADPH + H(+)</text>
        <dbReference type="Rhea" id="RHEA:17737"/>
        <dbReference type="ChEBI" id="CHEBI:15378"/>
        <dbReference type="ChEBI" id="CHEBI:16630"/>
        <dbReference type="ChEBI" id="CHEBI:36208"/>
        <dbReference type="ChEBI" id="CHEBI:57783"/>
        <dbReference type="ChEBI" id="CHEBI:58349"/>
        <dbReference type="EC" id="1.1.1.25"/>
    </reaction>
</comment>
<sequence>MDRYAVLGHPITHSLSPQIHALFARQTKQTLDYSGIELPVSSFETRVWQLFKDGYAGFNVTVPFKGDAFDFVDEMTDRARRSRSINTLKKLADGRIFGDTTDGVGLLTDIRDHLGWPLEHQNILLLGAGGAVRAVIEPLLDANPANLVIANRSAQKVEELADDFPAISPSTFDELSGQFDIVINGTSASLSGQVPPLPDGLINAGTKCYDMMYGKTPTSFLRWSAENDALACADGLGMLVAQAAESFYIWRGVRPDVAPVIEALRKSLAD</sequence>
<evidence type="ECO:0000256" key="2">
    <source>
        <dbReference type="ARBA" id="ARBA00012962"/>
    </source>
</evidence>
<dbReference type="InterPro" id="IPR046346">
    <property type="entry name" value="Aminoacid_DH-like_N_sf"/>
</dbReference>
<dbReference type="SUPFAM" id="SSF51735">
    <property type="entry name" value="NAD(P)-binding Rossmann-fold domains"/>
    <property type="match status" value="1"/>
</dbReference>
<dbReference type="InterPro" id="IPR036291">
    <property type="entry name" value="NAD(P)-bd_dom_sf"/>
</dbReference>
<feature type="binding site" evidence="8">
    <location>
        <position position="77"/>
    </location>
    <ligand>
        <name>NADP(+)</name>
        <dbReference type="ChEBI" id="CHEBI:58349"/>
    </ligand>
</feature>
<dbReference type="UniPathway" id="UPA00053">
    <property type="reaction ID" value="UER00087"/>
</dbReference>
<gene>
    <name evidence="8" type="primary">aroE</name>
    <name evidence="12" type="ORF">REIFOR_00091</name>
</gene>
<dbReference type="EMBL" id="CP011797">
    <property type="protein sequence ID" value="ATX75269.1"/>
    <property type="molecule type" value="Genomic_DNA"/>
</dbReference>
<feature type="domain" description="Quinate/shikimate 5-dehydrogenase/glutamyl-tRNA reductase" evidence="9">
    <location>
        <begin position="118"/>
        <end position="189"/>
    </location>
</feature>
<dbReference type="AlphaFoldDB" id="A0A2K8KMA0"/>
<dbReference type="PANTHER" id="PTHR21089:SF1">
    <property type="entry name" value="BIFUNCTIONAL 3-DEHYDROQUINATE DEHYDRATASE_SHIKIMATE DEHYDROGENASE, CHLOROPLASTIC"/>
    <property type="match status" value="1"/>
</dbReference>
<comment type="similarity">
    <text evidence="8">Belongs to the shikimate dehydrogenase family.</text>
</comment>
<dbReference type="RefSeq" id="WP_100255687.1">
    <property type="nucleotide sequence ID" value="NZ_CP011797.1"/>
</dbReference>
<feature type="binding site" evidence="8">
    <location>
        <begin position="14"/>
        <end position="16"/>
    </location>
    <ligand>
        <name>shikimate</name>
        <dbReference type="ChEBI" id="CHEBI:36208"/>
    </ligand>
</feature>
<comment type="function">
    <text evidence="8">Involved in the biosynthesis of the chorismate, which leads to the biosynthesis of aromatic amino acids. Catalyzes the reversible NADPH linked reduction of 3-dehydroshikimate (DHSA) to yield shikimate (SA).</text>
</comment>
<evidence type="ECO:0000259" key="9">
    <source>
        <dbReference type="Pfam" id="PF01488"/>
    </source>
</evidence>
<feature type="binding site" evidence="8">
    <location>
        <position position="213"/>
    </location>
    <ligand>
        <name>shikimate</name>
        <dbReference type="ChEBI" id="CHEBI:36208"/>
    </ligand>
</feature>
<dbReference type="SUPFAM" id="SSF53223">
    <property type="entry name" value="Aminoacid dehydrogenase-like, N-terminal domain"/>
    <property type="match status" value="1"/>
</dbReference>
<dbReference type="Pfam" id="PF18317">
    <property type="entry name" value="SDH_C"/>
    <property type="match status" value="1"/>
</dbReference>
<accession>A0A2K8KMA0</accession>
<dbReference type="Pfam" id="PF01488">
    <property type="entry name" value="Shikimate_DH"/>
    <property type="match status" value="1"/>
</dbReference>
<organism evidence="12 13">
    <name type="scientific">Reinekea forsetii</name>
    <dbReference type="NCBI Taxonomy" id="1336806"/>
    <lineage>
        <taxon>Bacteria</taxon>
        <taxon>Pseudomonadati</taxon>
        <taxon>Pseudomonadota</taxon>
        <taxon>Gammaproteobacteria</taxon>
        <taxon>Oceanospirillales</taxon>
        <taxon>Saccharospirillaceae</taxon>
        <taxon>Reinekea</taxon>
    </lineage>
</organism>
<evidence type="ECO:0000259" key="11">
    <source>
        <dbReference type="Pfam" id="PF18317"/>
    </source>
</evidence>
<evidence type="ECO:0000256" key="3">
    <source>
        <dbReference type="ARBA" id="ARBA00022605"/>
    </source>
</evidence>
<dbReference type="InterPro" id="IPR006151">
    <property type="entry name" value="Shikm_DH/Glu-tRNA_Rdtase"/>
</dbReference>
<evidence type="ECO:0000313" key="12">
    <source>
        <dbReference type="EMBL" id="ATX75269.1"/>
    </source>
</evidence>
<feature type="binding site" evidence="8">
    <location>
        <position position="211"/>
    </location>
    <ligand>
        <name>NADP(+)</name>
        <dbReference type="ChEBI" id="CHEBI:58349"/>
    </ligand>
</feature>
<comment type="caution">
    <text evidence="8">Lacks conserved residue(s) required for the propagation of feature annotation.</text>
</comment>
<dbReference type="GO" id="GO:0004764">
    <property type="term" value="F:shikimate 3-dehydrogenase (NADP+) activity"/>
    <property type="evidence" value="ECO:0007669"/>
    <property type="project" value="UniProtKB-UniRule"/>
</dbReference>
<keyword evidence="5 8" id="KW-0560">Oxidoreductase</keyword>
<comment type="pathway">
    <text evidence="1 8">Metabolic intermediate biosynthesis; chorismate biosynthesis; chorismate from D-erythrose 4-phosphate and phosphoenolpyruvate: step 4/7.</text>
</comment>
<evidence type="ECO:0000256" key="1">
    <source>
        <dbReference type="ARBA" id="ARBA00004871"/>
    </source>
</evidence>
<dbReference type="OrthoDB" id="9776868at2"/>
<evidence type="ECO:0000256" key="6">
    <source>
        <dbReference type="ARBA" id="ARBA00023141"/>
    </source>
</evidence>
<reference evidence="12 13" key="1">
    <citation type="journal article" date="2017" name="Environ. Microbiol.">
        <title>Genomic and physiological analyses of 'Reinekea forsetii' reveal a versatile opportunistic lifestyle during spring algae blooms.</title>
        <authorList>
            <person name="Avci B."/>
            <person name="Hahnke R.L."/>
            <person name="Chafee M."/>
            <person name="Fischer T."/>
            <person name="Gruber-Vodicka H."/>
            <person name="Tegetmeyer H.E."/>
            <person name="Harder J."/>
            <person name="Fuchs B.M."/>
            <person name="Amann R.I."/>
            <person name="Teeling H."/>
        </authorList>
    </citation>
    <scope>NUCLEOTIDE SEQUENCE [LARGE SCALE GENOMIC DNA]</scope>
    <source>
        <strain evidence="12 13">Hel1_31_D35</strain>
    </source>
</reference>
<dbReference type="GO" id="GO:0019632">
    <property type="term" value="P:shikimate metabolic process"/>
    <property type="evidence" value="ECO:0007669"/>
    <property type="project" value="InterPro"/>
</dbReference>
<dbReference type="GO" id="GO:0005829">
    <property type="term" value="C:cytosol"/>
    <property type="evidence" value="ECO:0007669"/>
    <property type="project" value="TreeGrafter"/>
</dbReference>
<dbReference type="EC" id="1.1.1.25" evidence="2 8"/>